<keyword evidence="2" id="KW-0472">Membrane</keyword>
<dbReference type="Gene3D" id="2.60.120.260">
    <property type="entry name" value="Galactose-binding domain-like"/>
    <property type="match status" value="2"/>
</dbReference>
<dbReference type="EMBL" id="MU157938">
    <property type="protein sequence ID" value="KAF9522664.1"/>
    <property type="molecule type" value="Genomic_DNA"/>
</dbReference>
<dbReference type="AlphaFoldDB" id="A0A9P6JJ94"/>
<feature type="region of interest" description="Disordered" evidence="1">
    <location>
        <begin position="335"/>
        <end position="411"/>
    </location>
</feature>
<proteinExistence type="predicted"/>
<feature type="transmembrane region" description="Helical" evidence="2">
    <location>
        <begin position="264"/>
        <end position="287"/>
    </location>
</feature>
<keyword evidence="4" id="KW-1185">Reference proteome</keyword>
<organism evidence="3 4">
    <name type="scientific">Crepidotus variabilis</name>
    <dbReference type="NCBI Taxonomy" id="179855"/>
    <lineage>
        <taxon>Eukaryota</taxon>
        <taxon>Fungi</taxon>
        <taxon>Dikarya</taxon>
        <taxon>Basidiomycota</taxon>
        <taxon>Agaricomycotina</taxon>
        <taxon>Agaricomycetes</taxon>
        <taxon>Agaricomycetidae</taxon>
        <taxon>Agaricales</taxon>
        <taxon>Agaricineae</taxon>
        <taxon>Crepidotaceae</taxon>
        <taxon>Crepidotus</taxon>
    </lineage>
</organism>
<evidence type="ECO:0000313" key="3">
    <source>
        <dbReference type="EMBL" id="KAF9522664.1"/>
    </source>
</evidence>
<accession>A0A9P6JJ94</accession>
<dbReference type="OrthoDB" id="2564234at2759"/>
<feature type="region of interest" description="Disordered" evidence="1">
    <location>
        <begin position="306"/>
        <end position="325"/>
    </location>
</feature>
<evidence type="ECO:0000313" key="4">
    <source>
        <dbReference type="Proteomes" id="UP000807306"/>
    </source>
</evidence>
<gene>
    <name evidence="3" type="ORF">CPB83DRAFT_899474</name>
</gene>
<evidence type="ECO:0000256" key="1">
    <source>
        <dbReference type="SAM" id="MobiDB-lite"/>
    </source>
</evidence>
<evidence type="ECO:0000256" key="2">
    <source>
        <dbReference type="SAM" id="Phobius"/>
    </source>
</evidence>
<dbReference type="Proteomes" id="UP000807306">
    <property type="component" value="Unassembled WGS sequence"/>
</dbReference>
<comment type="caution">
    <text evidence="3">The sequence shown here is derived from an EMBL/GenBank/DDBJ whole genome shotgun (WGS) entry which is preliminary data.</text>
</comment>
<feature type="compositionally biased region" description="Polar residues" evidence="1">
    <location>
        <begin position="335"/>
        <end position="364"/>
    </location>
</feature>
<feature type="compositionally biased region" description="Basic and acidic residues" evidence="1">
    <location>
        <begin position="377"/>
        <end position="401"/>
    </location>
</feature>
<name>A0A9P6JJ94_9AGAR</name>
<sequence length="411" mass="44589">MPSFTTIAEAYSPILKYSGTWSTGTSDGDPQADKYSQGSFMVSQKQGASVSLSFYGTSVTVVGAKRFNHGPYHARIDNTAFPQGNGSSSTDLFNSTLFSTQVDLGFHNLTFLNDADKFVDIDYIAFDTTIGQDSEELIVNTYQDSHPSFTYTPANAWQAPAVPGSAVALYGPIGPNNTQSFSVRIDSGSPAFYSAQNTFSRSQQLLYFASNLGPGMHNLTAQPRNANGQFAIDYANVYTTASLGGSFISESTVATASNSPPAGLLAALAATSALAFFSLLTLLWLFYRRRRDLRERRLTRMAFDEKETRPSPFPPVSRFSRGQSDNDTVYQSGNIDIGSSTANNAPSLYPTSEGGSSVHTQPTVTRHMALHNGADGPDARMPEKYRLRMAERQEVGSHEDPAAPPQYSRNI</sequence>
<keyword evidence="2" id="KW-0812">Transmembrane</keyword>
<reference evidence="3" key="1">
    <citation type="submission" date="2020-11" db="EMBL/GenBank/DDBJ databases">
        <authorList>
            <consortium name="DOE Joint Genome Institute"/>
            <person name="Ahrendt S."/>
            <person name="Riley R."/>
            <person name="Andreopoulos W."/>
            <person name="Labutti K."/>
            <person name="Pangilinan J."/>
            <person name="Ruiz-Duenas F.J."/>
            <person name="Barrasa J.M."/>
            <person name="Sanchez-Garcia M."/>
            <person name="Camarero S."/>
            <person name="Miyauchi S."/>
            <person name="Serrano A."/>
            <person name="Linde D."/>
            <person name="Babiker R."/>
            <person name="Drula E."/>
            <person name="Ayuso-Fernandez I."/>
            <person name="Pacheco R."/>
            <person name="Padilla G."/>
            <person name="Ferreira P."/>
            <person name="Barriuso J."/>
            <person name="Kellner H."/>
            <person name="Castanera R."/>
            <person name="Alfaro M."/>
            <person name="Ramirez L."/>
            <person name="Pisabarro A.G."/>
            <person name="Kuo A."/>
            <person name="Tritt A."/>
            <person name="Lipzen A."/>
            <person name="He G."/>
            <person name="Yan M."/>
            <person name="Ng V."/>
            <person name="Cullen D."/>
            <person name="Martin F."/>
            <person name="Rosso M.-N."/>
            <person name="Henrissat B."/>
            <person name="Hibbett D."/>
            <person name="Martinez A.T."/>
            <person name="Grigoriev I.V."/>
        </authorList>
    </citation>
    <scope>NUCLEOTIDE SEQUENCE</scope>
    <source>
        <strain evidence="3">CBS 506.95</strain>
    </source>
</reference>
<protein>
    <submittedName>
        <fullName evidence="3">Uncharacterized protein</fullName>
    </submittedName>
</protein>
<keyword evidence="2" id="KW-1133">Transmembrane helix</keyword>